<evidence type="ECO:0000256" key="4">
    <source>
        <dbReference type="ARBA" id="ARBA00022825"/>
    </source>
</evidence>
<feature type="active site" description="Charge relay system" evidence="5">
    <location>
        <position position="166"/>
    </location>
</feature>
<keyword evidence="2 5" id="KW-0645">Protease</keyword>
<dbReference type="AlphaFoldDB" id="A0A4D7JJ25"/>
<gene>
    <name evidence="9" type="ORF">DCC35_08005</name>
</gene>
<dbReference type="Pfam" id="PF00082">
    <property type="entry name" value="Peptidase_S8"/>
    <property type="match status" value="1"/>
</dbReference>
<evidence type="ECO:0000256" key="3">
    <source>
        <dbReference type="ARBA" id="ARBA00022801"/>
    </source>
</evidence>
<keyword evidence="7" id="KW-0732">Signal</keyword>
<keyword evidence="3 5" id="KW-0378">Hydrolase</keyword>
<feature type="chain" id="PRO_5020433372" description="Peptidase S8/S53 domain-containing protein" evidence="7">
    <location>
        <begin position="19"/>
        <end position="633"/>
    </location>
</feature>
<dbReference type="Gene3D" id="3.40.50.200">
    <property type="entry name" value="Peptidase S8/S53 domain"/>
    <property type="match status" value="1"/>
</dbReference>
<dbReference type="InterPro" id="IPR036852">
    <property type="entry name" value="Peptidase_S8/S53_dom_sf"/>
</dbReference>
<dbReference type="RefSeq" id="WP_137090273.1">
    <property type="nucleotide sequence ID" value="NZ_CP028923.1"/>
</dbReference>
<comment type="similarity">
    <text evidence="1 5">Belongs to the peptidase S8 family.</text>
</comment>
<protein>
    <recommendedName>
        <fullName evidence="8">Peptidase S8/S53 domain-containing protein</fullName>
    </recommendedName>
</protein>
<dbReference type="EMBL" id="CP028923">
    <property type="protein sequence ID" value="QCK14687.1"/>
    <property type="molecule type" value="Genomic_DNA"/>
</dbReference>
<keyword evidence="10" id="KW-1185">Reference proteome</keyword>
<evidence type="ECO:0000256" key="7">
    <source>
        <dbReference type="SAM" id="SignalP"/>
    </source>
</evidence>
<evidence type="ECO:0000313" key="10">
    <source>
        <dbReference type="Proteomes" id="UP000298616"/>
    </source>
</evidence>
<organism evidence="9 10">
    <name type="scientific">Mangrovivirga cuniculi</name>
    <dbReference type="NCBI Taxonomy" id="2715131"/>
    <lineage>
        <taxon>Bacteria</taxon>
        <taxon>Pseudomonadati</taxon>
        <taxon>Bacteroidota</taxon>
        <taxon>Cytophagia</taxon>
        <taxon>Cytophagales</taxon>
        <taxon>Mangrovivirgaceae</taxon>
        <taxon>Mangrovivirga</taxon>
    </lineage>
</organism>
<evidence type="ECO:0000256" key="1">
    <source>
        <dbReference type="ARBA" id="ARBA00011073"/>
    </source>
</evidence>
<keyword evidence="4 5" id="KW-0720">Serine protease</keyword>
<name>A0A4D7JJ25_9BACT</name>
<feature type="domain" description="Peptidase S8/S53" evidence="8">
    <location>
        <begin position="158"/>
        <end position="411"/>
    </location>
</feature>
<dbReference type="PROSITE" id="PS51892">
    <property type="entry name" value="SUBTILASE"/>
    <property type="match status" value="1"/>
</dbReference>
<evidence type="ECO:0000313" key="9">
    <source>
        <dbReference type="EMBL" id="QCK14687.1"/>
    </source>
</evidence>
<reference evidence="9 10" key="1">
    <citation type="submission" date="2018-04" db="EMBL/GenBank/DDBJ databases">
        <title>Complete genome uncultured novel isolate.</title>
        <authorList>
            <person name="Merlino G."/>
        </authorList>
    </citation>
    <scope>NUCLEOTIDE SEQUENCE [LARGE SCALE GENOMIC DNA]</scope>
    <source>
        <strain evidence="10">R1DC9</strain>
    </source>
</reference>
<evidence type="ECO:0000256" key="5">
    <source>
        <dbReference type="PROSITE-ProRule" id="PRU01240"/>
    </source>
</evidence>
<proteinExistence type="inferred from homology"/>
<dbReference type="InterPro" id="IPR000209">
    <property type="entry name" value="Peptidase_S8/S53_dom"/>
</dbReference>
<dbReference type="PANTHER" id="PTHR43806:SF11">
    <property type="entry name" value="CEREVISIN-RELATED"/>
    <property type="match status" value="1"/>
</dbReference>
<feature type="active site" description="Charge relay system" evidence="5">
    <location>
        <position position="221"/>
    </location>
</feature>
<dbReference type="InterPro" id="IPR050131">
    <property type="entry name" value="Peptidase_S8_subtilisin-like"/>
</dbReference>
<sequence>MKRSFIIFFLIFAFNLNAQQGDPLIADDIIVVKVGTKNLPEKQNARINQVEILDEILKIKQIKGYKQPFKGSSNKNTRVRSNHILSSFYYLKLDKGSSPDSLINELNKMEGIEYAEPFYLMKPLYTPNDPEADPSTGKQKYLETINAYQAWSHEQGDNNVYVGVLDTGVDMDHPDLTGNIKINEDDPVNGIDDDGDGLVDNYRGYDFSNDDNEPEADKSSHGTSVTGIGFSVTDNNYGFAGVGFNTKFVPYKIFTSQSNFFYRGYEAMIFAAENGCKVLNLSWGAPSARSKYVEEIINYIVLELDVVVVAAAGNTNGEYDFYPASYTNVLSVGSTNYNDEKANFASYSPYIDVMAPGKSIFVTANNDFKYYSQGTSLSTAMVSATAALIRARYPDLTALQVMERIRVTADDIYHIEANKPYKGKLGHGRLNVARALLDYTTPSLRMIDLKYYSKLGNYAFYDDTLSIETTISNLLSTSSDAKAVIKSNSPYVTIIDSVFNIGNLNSNEWKNNNNSPFKIYIDPTTPPGQQLRFTLHFSDNDYAASQPFDIFTEPSFFEIEGKNLKLTVGSSGTLAFDSDSLRNGIGLVYNDTLISRSLGLFYFHSSDSADNSFLTIEKPIHNKDFQATKYLKK</sequence>
<evidence type="ECO:0000259" key="8">
    <source>
        <dbReference type="Pfam" id="PF00082"/>
    </source>
</evidence>
<dbReference type="PRINTS" id="PR00723">
    <property type="entry name" value="SUBTILISIN"/>
</dbReference>
<feature type="signal peptide" evidence="7">
    <location>
        <begin position="1"/>
        <end position="18"/>
    </location>
</feature>
<dbReference type="InterPro" id="IPR023827">
    <property type="entry name" value="Peptidase_S8_Asp-AS"/>
</dbReference>
<dbReference type="KEGG" id="fpf:DCC35_08005"/>
<accession>A0A4D7JJ25</accession>
<dbReference type="PANTHER" id="PTHR43806">
    <property type="entry name" value="PEPTIDASE S8"/>
    <property type="match status" value="1"/>
</dbReference>
<dbReference type="InterPro" id="IPR015500">
    <property type="entry name" value="Peptidase_S8_subtilisin-rel"/>
</dbReference>
<dbReference type="PROSITE" id="PS00136">
    <property type="entry name" value="SUBTILASE_ASP"/>
    <property type="match status" value="1"/>
</dbReference>
<evidence type="ECO:0000256" key="6">
    <source>
        <dbReference type="SAM" id="MobiDB-lite"/>
    </source>
</evidence>
<dbReference type="SUPFAM" id="SSF52743">
    <property type="entry name" value="Subtilisin-like"/>
    <property type="match status" value="1"/>
</dbReference>
<dbReference type="GO" id="GO:0006508">
    <property type="term" value="P:proteolysis"/>
    <property type="evidence" value="ECO:0007669"/>
    <property type="project" value="UniProtKB-KW"/>
</dbReference>
<feature type="region of interest" description="Disordered" evidence="6">
    <location>
        <begin position="202"/>
        <end position="224"/>
    </location>
</feature>
<evidence type="ECO:0000256" key="2">
    <source>
        <dbReference type="ARBA" id="ARBA00022670"/>
    </source>
</evidence>
<dbReference type="Proteomes" id="UP000298616">
    <property type="component" value="Chromosome"/>
</dbReference>
<feature type="active site" description="Charge relay system" evidence="5">
    <location>
        <position position="376"/>
    </location>
</feature>
<dbReference type="OrthoDB" id="9813435at2"/>
<dbReference type="GO" id="GO:0004252">
    <property type="term" value="F:serine-type endopeptidase activity"/>
    <property type="evidence" value="ECO:0007669"/>
    <property type="project" value="UniProtKB-UniRule"/>
</dbReference>